<evidence type="ECO:0000256" key="1">
    <source>
        <dbReference type="ARBA" id="ARBA00004613"/>
    </source>
</evidence>
<feature type="domain" description="Single" evidence="5">
    <location>
        <begin position="40"/>
        <end position="99"/>
    </location>
</feature>
<dbReference type="GO" id="GO:0005576">
    <property type="term" value="C:extracellular region"/>
    <property type="evidence" value="ECO:0007669"/>
    <property type="project" value="UniProtKB-SubCell"/>
</dbReference>
<gene>
    <name evidence="6" type="ORF">CLUMA_CG018082</name>
</gene>
<sequence length="114" mass="13000">MKVFMFLLFVVIIQISGFSIPTIHDTKETGCVNGRCGDYCVFDDAKVFPGEELNQIGLCRKLYCHTDFTILMSVCSEFDMYDEYDWSEQDNSKPFPKCCGTKGAKKPGNYSDFE</sequence>
<dbReference type="OrthoDB" id="6761907at2759"/>
<organism evidence="6 7">
    <name type="scientific">Clunio marinus</name>
    <dbReference type="NCBI Taxonomy" id="568069"/>
    <lineage>
        <taxon>Eukaryota</taxon>
        <taxon>Metazoa</taxon>
        <taxon>Ecdysozoa</taxon>
        <taxon>Arthropoda</taxon>
        <taxon>Hexapoda</taxon>
        <taxon>Insecta</taxon>
        <taxon>Pterygota</taxon>
        <taxon>Neoptera</taxon>
        <taxon>Endopterygota</taxon>
        <taxon>Diptera</taxon>
        <taxon>Nematocera</taxon>
        <taxon>Chironomoidea</taxon>
        <taxon>Chironomidae</taxon>
        <taxon>Clunio</taxon>
    </lineage>
</organism>
<feature type="region of interest" description="Disordered" evidence="3">
    <location>
        <begin position="87"/>
        <end position="114"/>
    </location>
</feature>
<evidence type="ECO:0000259" key="5">
    <source>
        <dbReference type="Pfam" id="PF15430"/>
    </source>
</evidence>
<feature type="chain" id="PRO_5013198817" evidence="4">
    <location>
        <begin position="18"/>
        <end position="114"/>
    </location>
</feature>
<evidence type="ECO:0000313" key="7">
    <source>
        <dbReference type="Proteomes" id="UP000183832"/>
    </source>
</evidence>
<dbReference type="Pfam" id="PF15430">
    <property type="entry name" value="SVWC"/>
    <property type="match status" value="1"/>
</dbReference>
<keyword evidence="4" id="KW-0732">Signal</keyword>
<protein>
    <submittedName>
        <fullName evidence="6">CLUMA_CG018082, isoform A</fullName>
    </submittedName>
</protein>
<dbReference type="Proteomes" id="UP000183832">
    <property type="component" value="Unassembled WGS sequence"/>
</dbReference>
<evidence type="ECO:0000313" key="6">
    <source>
        <dbReference type="EMBL" id="CRL05048.1"/>
    </source>
</evidence>
<evidence type="ECO:0000256" key="2">
    <source>
        <dbReference type="ARBA" id="ARBA00022525"/>
    </source>
</evidence>
<dbReference type="AlphaFoldDB" id="A0A1J1IY79"/>
<keyword evidence="7" id="KW-1185">Reference proteome</keyword>
<accession>A0A1J1IY79</accession>
<evidence type="ECO:0000256" key="3">
    <source>
        <dbReference type="SAM" id="MobiDB-lite"/>
    </source>
</evidence>
<evidence type="ECO:0000256" key="4">
    <source>
        <dbReference type="SAM" id="SignalP"/>
    </source>
</evidence>
<dbReference type="InterPro" id="IPR029277">
    <property type="entry name" value="SVWC_dom"/>
</dbReference>
<feature type="signal peptide" evidence="4">
    <location>
        <begin position="1"/>
        <end position="17"/>
    </location>
</feature>
<proteinExistence type="predicted"/>
<name>A0A1J1IY79_9DIPT</name>
<reference evidence="6 7" key="1">
    <citation type="submission" date="2015-04" db="EMBL/GenBank/DDBJ databases">
        <authorList>
            <person name="Syromyatnikov M.Y."/>
            <person name="Popov V.N."/>
        </authorList>
    </citation>
    <scope>NUCLEOTIDE SEQUENCE [LARGE SCALE GENOMIC DNA]</scope>
</reference>
<keyword evidence="2" id="KW-0964">Secreted</keyword>
<comment type="subcellular location">
    <subcellularLocation>
        <location evidence="1">Secreted</location>
    </subcellularLocation>
</comment>
<dbReference type="EMBL" id="CVRI01000064">
    <property type="protein sequence ID" value="CRL05048.1"/>
    <property type="molecule type" value="Genomic_DNA"/>
</dbReference>